<sequence>MRKLQKLRWMVNRLGSMSAPEIVHRVRERRLRKAGRAAGGWSRYAVAEFELVCFPVDDAQLRALAADCAPDWRSIEQQARTGRWHYLGMQWPGAAAGAAWHLDPVSGAAWPSDRYCFDIDFRHGAGRGDIKYVWEINRLQFLPPIAARARAEGDDAAARYCIDTILDWAEANPPFLGVNWASGIELALRAISILLTLSLVGPDRLAPDERLRIGALLNAHAVWLMRYPSLFSSANNHLVAEAAGLYILGALVPSLPGADRYRAYGRQVLVEEAGRQILADGVGAEQTPTYTAFTLELYAFALVAARAAGEDFPDQVRTQLGKAVDFLRWVTDGKGNQPRFGDDDEGRVAISLAGPERHYVASVMSGVAALSARPDSAPPMAPPHLRDLFLGKATAGSQPPQGLRSFDDGGYSVFRAQLAGRETMLAFDHGPLGYLSIAAHGHADALAIWLHVDGQPVIVDAGTYLYHSGGAERDRFRGTAAHNTLEINGTNQSTIVGAFNWSHKARAWRLPEAGEELAVAARHDGYSRPFGVVHERRVAQAPGGFTVTDSLAGPLTAVADTVLRLYLDPSITAQRDAEGRVALSRDGKALMHLTFETSTGSALAAELLPTEVSPSFGAKEPSTVITLAVPKSAWSEGGGVVTGFQVFSPAFRL</sequence>
<feature type="domain" description="Heparin-sulfate lyase N-terminal" evidence="6">
    <location>
        <begin position="114"/>
        <end position="344"/>
    </location>
</feature>
<dbReference type="AlphaFoldDB" id="A0A934MIM9"/>
<dbReference type="Pfam" id="PF16889">
    <property type="entry name" value="Hepar_II_III_N"/>
    <property type="match status" value="1"/>
</dbReference>
<evidence type="ECO:0000259" key="6">
    <source>
        <dbReference type="Pfam" id="PF16889"/>
    </source>
</evidence>
<dbReference type="PANTHER" id="PTHR39210:SF1">
    <property type="entry name" value="HEPARIN-SULFATE LYASE"/>
    <property type="match status" value="1"/>
</dbReference>
<comment type="subcellular location">
    <subcellularLocation>
        <location evidence="1">Periplasm</location>
    </subcellularLocation>
</comment>
<evidence type="ECO:0000313" key="7">
    <source>
        <dbReference type="EMBL" id="MBJ3783123.1"/>
    </source>
</evidence>
<dbReference type="InterPro" id="IPR008929">
    <property type="entry name" value="Chondroitin_lyas"/>
</dbReference>
<dbReference type="PANTHER" id="PTHR39210">
    <property type="entry name" value="HEPARIN-SULFATE LYASE"/>
    <property type="match status" value="1"/>
</dbReference>
<keyword evidence="3" id="KW-0574">Periplasm</keyword>
<dbReference type="Gene3D" id="2.70.98.70">
    <property type="match status" value="1"/>
</dbReference>
<name>A0A934MIM9_9HYPH</name>
<dbReference type="Gene3D" id="1.50.10.100">
    <property type="entry name" value="Chondroitin AC/alginate lyase"/>
    <property type="match status" value="1"/>
</dbReference>
<dbReference type="SUPFAM" id="SSF48230">
    <property type="entry name" value="Chondroitin AC/alginate lyase"/>
    <property type="match status" value="1"/>
</dbReference>
<dbReference type="GO" id="GO:0042597">
    <property type="term" value="C:periplasmic space"/>
    <property type="evidence" value="ECO:0007669"/>
    <property type="project" value="UniProtKB-SubCell"/>
</dbReference>
<accession>A0A934MIM9</accession>
<proteinExistence type="predicted"/>
<protein>
    <submittedName>
        <fullName evidence="7">Alginate lyase family protein</fullName>
    </submittedName>
</protein>
<gene>
    <name evidence="7" type="ORF">JEQ47_00200</name>
</gene>
<reference evidence="7" key="1">
    <citation type="submission" date="2020-12" db="EMBL/GenBank/DDBJ databases">
        <title>Devosia sp. MSA67 isolated from Mo River.</title>
        <authorList>
            <person name="Ma F."/>
            <person name="Zi Z."/>
        </authorList>
    </citation>
    <scope>NUCLEOTIDE SEQUENCE</scope>
    <source>
        <strain evidence="7">MSA67</strain>
    </source>
</reference>
<dbReference type="InterPro" id="IPR031680">
    <property type="entry name" value="Hepar_II_III_N"/>
</dbReference>
<evidence type="ECO:0000256" key="2">
    <source>
        <dbReference type="ARBA" id="ARBA00022729"/>
    </source>
</evidence>
<dbReference type="RefSeq" id="WP_198874377.1">
    <property type="nucleotide sequence ID" value="NZ_JAEKMH010000001.1"/>
</dbReference>
<organism evidence="7 8">
    <name type="scientific">Devosia sediminis</name>
    <dbReference type="NCBI Taxonomy" id="2798801"/>
    <lineage>
        <taxon>Bacteria</taxon>
        <taxon>Pseudomonadati</taxon>
        <taxon>Pseudomonadota</taxon>
        <taxon>Alphaproteobacteria</taxon>
        <taxon>Hyphomicrobiales</taxon>
        <taxon>Devosiaceae</taxon>
        <taxon>Devosia</taxon>
    </lineage>
</organism>
<comment type="caution">
    <text evidence="7">The sequence shown here is derived from an EMBL/GenBank/DDBJ whole genome shotgun (WGS) entry which is preliminary data.</text>
</comment>
<dbReference type="GO" id="GO:0016829">
    <property type="term" value="F:lyase activity"/>
    <property type="evidence" value="ECO:0007669"/>
    <property type="project" value="UniProtKB-KW"/>
</dbReference>
<dbReference type="Proteomes" id="UP000602124">
    <property type="component" value="Unassembled WGS sequence"/>
</dbReference>
<evidence type="ECO:0000256" key="4">
    <source>
        <dbReference type="ARBA" id="ARBA00023239"/>
    </source>
</evidence>
<keyword evidence="4 7" id="KW-0456">Lyase</keyword>
<evidence type="ECO:0000256" key="1">
    <source>
        <dbReference type="ARBA" id="ARBA00004418"/>
    </source>
</evidence>
<keyword evidence="2" id="KW-0732">Signal</keyword>
<evidence type="ECO:0000256" key="3">
    <source>
        <dbReference type="ARBA" id="ARBA00022764"/>
    </source>
</evidence>
<evidence type="ECO:0000259" key="5">
    <source>
        <dbReference type="Pfam" id="PF07940"/>
    </source>
</evidence>
<evidence type="ECO:0000313" key="8">
    <source>
        <dbReference type="Proteomes" id="UP000602124"/>
    </source>
</evidence>
<dbReference type="Pfam" id="PF07940">
    <property type="entry name" value="Hepar_II_III_C"/>
    <property type="match status" value="1"/>
</dbReference>
<dbReference type="InterPro" id="IPR012480">
    <property type="entry name" value="Hepar_II_III_C"/>
</dbReference>
<feature type="domain" description="Heparinase II/III-like C-terminal" evidence="5">
    <location>
        <begin position="399"/>
        <end position="631"/>
    </location>
</feature>
<dbReference type="EMBL" id="JAEKMH010000001">
    <property type="protein sequence ID" value="MBJ3783123.1"/>
    <property type="molecule type" value="Genomic_DNA"/>
</dbReference>
<keyword evidence="8" id="KW-1185">Reference proteome</keyword>